<organism evidence="10 11">
    <name type="scientific">Lates calcarifer</name>
    <name type="common">Barramundi</name>
    <name type="synonym">Holocentrus calcarifer</name>
    <dbReference type="NCBI Taxonomy" id="8187"/>
    <lineage>
        <taxon>Eukaryota</taxon>
        <taxon>Metazoa</taxon>
        <taxon>Chordata</taxon>
        <taxon>Craniata</taxon>
        <taxon>Vertebrata</taxon>
        <taxon>Euteleostomi</taxon>
        <taxon>Actinopterygii</taxon>
        <taxon>Neopterygii</taxon>
        <taxon>Teleostei</taxon>
        <taxon>Neoteleostei</taxon>
        <taxon>Acanthomorphata</taxon>
        <taxon>Carangaria</taxon>
        <taxon>Carangaria incertae sedis</taxon>
        <taxon>Centropomidae</taxon>
        <taxon>Lates</taxon>
    </lineage>
</organism>
<dbReference type="GO" id="GO:0004867">
    <property type="term" value="F:serine-type endopeptidase inhibitor activity"/>
    <property type="evidence" value="ECO:0007669"/>
    <property type="project" value="UniProtKB-KW"/>
</dbReference>
<evidence type="ECO:0000313" key="12">
    <source>
        <dbReference type="RefSeq" id="XP_050925348.1"/>
    </source>
</evidence>
<dbReference type="Gene3D" id="2.40.128.20">
    <property type="match status" value="1"/>
</dbReference>
<gene>
    <name evidence="10 12" type="primary">LOC108880357</name>
</gene>
<evidence type="ECO:0000259" key="9">
    <source>
        <dbReference type="Pfam" id="PF00061"/>
    </source>
</evidence>
<dbReference type="PRINTS" id="PR00179">
    <property type="entry name" value="LIPOCALIN"/>
</dbReference>
<evidence type="ECO:0000256" key="1">
    <source>
        <dbReference type="ARBA" id="ARBA00004613"/>
    </source>
</evidence>
<dbReference type="GeneID" id="108880357"/>
<dbReference type="AlphaFoldDB" id="A0A4W6DEF1"/>
<keyword evidence="6" id="KW-1015">Disulfide bond</keyword>
<feature type="chain" id="PRO_5044613042" evidence="8">
    <location>
        <begin position="22"/>
        <end position="240"/>
    </location>
</feature>
<evidence type="ECO:0000256" key="7">
    <source>
        <dbReference type="RuleBase" id="RU003695"/>
    </source>
</evidence>
<dbReference type="Ensembl" id="ENSLCAT00010023783.1">
    <property type="protein sequence ID" value="ENSLCAP00010023266.1"/>
    <property type="gene ID" value="ENSLCAG00010010922.1"/>
</dbReference>
<dbReference type="GO" id="GO:0005576">
    <property type="term" value="C:extracellular region"/>
    <property type="evidence" value="ECO:0007669"/>
    <property type="project" value="UniProtKB-SubCell"/>
</dbReference>
<evidence type="ECO:0000256" key="8">
    <source>
        <dbReference type="SAM" id="SignalP"/>
    </source>
</evidence>
<evidence type="ECO:0000256" key="6">
    <source>
        <dbReference type="ARBA" id="ARBA00023157"/>
    </source>
</evidence>
<dbReference type="STRING" id="8187.ENSLCAP00010023266"/>
<keyword evidence="2" id="KW-0964">Secreted</keyword>
<evidence type="ECO:0000256" key="5">
    <source>
        <dbReference type="ARBA" id="ARBA00022900"/>
    </source>
</evidence>
<comment type="subcellular location">
    <subcellularLocation>
        <location evidence="1">Secreted</location>
    </subcellularLocation>
</comment>
<dbReference type="SUPFAM" id="SSF50814">
    <property type="entry name" value="Lipocalins"/>
    <property type="match status" value="1"/>
</dbReference>
<accession>A0A4W6DEF1</accession>
<dbReference type="Proteomes" id="UP000694890">
    <property type="component" value="Unplaced"/>
</dbReference>
<comment type="similarity">
    <text evidence="7">Belongs to the calycin superfamily. Lipocalin family.</text>
</comment>
<dbReference type="Proteomes" id="UP000314980">
    <property type="component" value="Unassembled WGS sequence"/>
</dbReference>
<dbReference type="InterPro" id="IPR000566">
    <property type="entry name" value="Lipocln_cytosolic_FA-bd_dom"/>
</dbReference>
<protein>
    <submittedName>
        <fullName evidence="12">Protein AMBP-like</fullName>
    </submittedName>
</protein>
<dbReference type="PANTHER" id="PTHR46676:SF1">
    <property type="entry name" value="PROTEIN AMBP"/>
    <property type="match status" value="1"/>
</dbReference>
<dbReference type="OrthoDB" id="9949223at2759"/>
<dbReference type="PRINTS" id="PR01215">
    <property type="entry name" value="A1MCGLOBULIN"/>
</dbReference>
<reference evidence="11" key="1">
    <citation type="submission" date="2015-09" db="EMBL/GenBank/DDBJ databases">
        <authorList>
            <person name="Sai Rama Sridatta P."/>
        </authorList>
    </citation>
    <scope>NUCLEOTIDE SEQUENCE [LARGE SCALE GENOMIC DNA]</scope>
</reference>
<dbReference type="InterPro" id="IPR029856">
    <property type="entry name" value="AMBP"/>
</dbReference>
<evidence type="ECO:0000256" key="2">
    <source>
        <dbReference type="ARBA" id="ARBA00022525"/>
    </source>
</evidence>
<feature type="domain" description="Lipocalin/cytosolic fatty-acid binding" evidence="9">
    <location>
        <begin position="42"/>
        <end position="185"/>
    </location>
</feature>
<dbReference type="InParanoid" id="A0A4W6DEF1"/>
<evidence type="ECO:0000256" key="3">
    <source>
        <dbReference type="ARBA" id="ARBA00022690"/>
    </source>
</evidence>
<dbReference type="InterPro" id="IPR002968">
    <property type="entry name" value="A1-microglobln"/>
</dbReference>
<evidence type="ECO:0000313" key="11">
    <source>
        <dbReference type="Proteomes" id="UP000314980"/>
    </source>
</evidence>
<keyword evidence="11" id="KW-1185">Reference proteome</keyword>
<feature type="signal peptide" evidence="8">
    <location>
        <begin position="1"/>
        <end position="21"/>
    </location>
</feature>
<dbReference type="RefSeq" id="XP_050925348.1">
    <property type="nucleotide sequence ID" value="XM_051069391.1"/>
</dbReference>
<reference evidence="12" key="2">
    <citation type="submission" date="2025-04" db="UniProtKB">
        <authorList>
            <consortium name="RefSeq"/>
        </authorList>
    </citation>
    <scope>IDENTIFICATION</scope>
    <source>
        <tissue evidence="12">Brain</tissue>
    </source>
</reference>
<dbReference type="GeneTree" id="ENSGT01120000271921"/>
<keyword evidence="5" id="KW-0722">Serine protease inhibitor</keyword>
<proteinExistence type="inferred from homology"/>
<name>A0A4W6DEF1_LATCA</name>
<dbReference type="PANTHER" id="PTHR46676">
    <property type="entry name" value="PROTEIN AMBP"/>
    <property type="match status" value="1"/>
</dbReference>
<reference evidence="10" key="3">
    <citation type="submission" date="2025-05" db="UniProtKB">
        <authorList>
            <consortium name="Ensembl"/>
        </authorList>
    </citation>
    <scope>IDENTIFICATION</scope>
</reference>
<sequence length="240" mass="26890">MQRALSLVSLLVLGSAWTLQGAHILRETLTLTQEDFDLDRFMGKWYEVAVASTCPHYMQRKRGNPVIVALTLQHDVSDGNFTMMATTFRNGSCQQTSRNYGLTNTPGRFFYHVAKFGADVDSYVVHTNYDEYAMILQLSTEKQSGNTTTIVKLYGRTMDVSPAVSDNFKTLVRRHGMSDAAIIMNQNKGGCVPGEPVTDHATPQRGLPQVSPLHPQLQSLCTMKKFFETWTEASRIQTQT</sequence>
<dbReference type="Pfam" id="PF00061">
    <property type="entry name" value="Lipocalin"/>
    <property type="match status" value="1"/>
</dbReference>
<keyword evidence="3" id="KW-0646">Protease inhibitor</keyword>
<evidence type="ECO:0000313" key="10">
    <source>
        <dbReference type="Ensembl" id="ENSLCAP00010023266.1"/>
    </source>
</evidence>
<dbReference type="InterPro" id="IPR022272">
    <property type="entry name" value="Lipocalin_CS"/>
</dbReference>
<dbReference type="InterPro" id="IPR012674">
    <property type="entry name" value="Calycin"/>
</dbReference>
<keyword evidence="4 8" id="KW-0732">Signal</keyword>
<dbReference type="PROSITE" id="PS00213">
    <property type="entry name" value="LIPOCALIN"/>
    <property type="match status" value="1"/>
</dbReference>
<dbReference type="KEGG" id="lcf:108880357"/>
<evidence type="ECO:0000256" key="4">
    <source>
        <dbReference type="ARBA" id="ARBA00022729"/>
    </source>
</evidence>